<comment type="caution">
    <text evidence="6">The sequence shown here is derived from an EMBL/GenBank/DDBJ whole genome shotgun (WGS) entry which is preliminary data.</text>
</comment>
<keyword evidence="2 4" id="KW-0812">Transmembrane</keyword>
<dbReference type="InterPro" id="IPR018108">
    <property type="entry name" value="MCP_transmembrane"/>
</dbReference>
<keyword evidence="5" id="KW-0813">Transport</keyword>
<dbReference type="EMBL" id="JAQMWT010000317">
    <property type="protein sequence ID" value="KAJ8605163.1"/>
    <property type="molecule type" value="Genomic_DNA"/>
</dbReference>
<dbReference type="AlphaFoldDB" id="A0AAD7UGS3"/>
<dbReference type="Gene3D" id="1.50.40.10">
    <property type="entry name" value="Mitochondrial carrier domain"/>
    <property type="match status" value="1"/>
</dbReference>
<sequence>MEATSMVVAAGGVVVDYASIASAAAKRAVGGGSSGALAGVVQVLSLMWLRTAMNYEYRYGGEGMVSTVRKLFEEGGIPRLYRGVGFALVQSPLSRFGDAGANAAVPALLASLAEAGVVPALPLAASQAAASVAAASWRVAITPVDTVKTTLQVDGALDPLGQRIAEDGPLVLWRGAFTAAAATFVGNYPWFLTYNALDAAIPPTEGDMLLELTRRATLGVAASCASDVCSNSLRVIKTGVQTGGADGPIEYARSVWANEGPAGLFGRGLQTRLSVNCLQGAVFSVAWKYFERTLLVPSARG</sequence>
<feature type="repeat" description="Solcar" evidence="4">
    <location>
        <begin position="121"/>
        <end position="200"/>
    </location>
</feature>
<dbReference type="PROSITE" id="PS50920">
    <property type="entry name" value="SOLCAR"/>
    <property type="match status" value="1"/>
</dbReference>
<protein>
    <recommendedName>
        <fullName evidence="8">Mitochondrial carrier protein</fullName>
    </recommendedName>
</protein>
<organism evidence="6 7">
    <name type="scientific">Chrysophaeum taylorii</name>
    <dbReference type="NCBI Taxonomy" id="2483200"/>
    <lineage>
        <taxon>Eukaryota</taxon>
        <taxon>Sar</taxon>
        <taxon>Stramenopiles</taxon>
        <taxon>Ochrophyta</taxon>
        <taxon>Pelagophyceae</taxon>
        <taxon>Pelagomonadales</taxon>
        <taxon>Pelagomonadaceae</taxon>
        <taxon>Chrysophaeum</taxon>
    </lineage>
</organism>
<evidence type="ECO:0000256" key="5">
    <source>
        <dbReference type="RuleBase" id="RU000488"/>
    </source>
</evidence>
<evidence type="ECO:0000256" key="2">
    <source>
        <dbReference type="ARBA" id="ARBA00022692"/>
    </source>
</evidence>
<dbReference type="SUPFAM" id="SSF103506">
    <property type="entry name" value="Mitochondrial carrier"/>
    <property type="match status" value="1"/>
</dbReference>
<name>A0AAD7UGS3_9STRA</name>
<comment type="subcellular location">
    <subcellularLocation>
        <location evidence="1">Membrane</location>
        <topology evidence="1">Multi-pass membrane protein</topology>
    </subcellularLocation>
</comment>
<evidence type="ECO:0000313" key="7">
    <source>
        <dbReference type="Proteomes" id="UP001230188"/>
    </source>
</evidence>
<keyword evidence="3 4" id="KW-0472">Membrane</keyword>
<evidence type="ECO:0000256" key="1">
    <source>
        <dbReference type="ARBA" id="ARBA00004141"/>
    </source>
</evidence>
<reference evidence="6" key="1">
    <citation type="submission" date="2023-01" db="EMBL/GenBank/DDBJ databases">
        <title>Metagenome sequencing of chrysophaentin producing Chrysophaeum taylorii.</title>
        <authorList>
            <person name="Davison J."/>
            <person name="Bewley C."/>
        </authorList>
    </citation>
    <scope>NUCLEOTIDE SEQUENCE</scope>
    <source>
        <strain evidence="6">NIES-1699</strain>
    </source>
</reference>
<evidence type="ECO:0000256" key="4">
    <source>
        <dbReference type="PROSITE-ProRule" id="PRU00282"/>
    </source>
</evidence>
<dbReference type="Proteomes" id="UP001230188">
    <property type="component" value="Unassembled WGS sequence"/>
</dbReference>
<evidence type="ECO:0000256" key="3">
    <source>
        <dbReference type="ARBA" id="ARBA00023136"/>
    </source>
</evidence>
<evidence type="ECO:0008006" key="8">
    <source>
        <dbReference type="Google" id="ProtNLM"/>
    </source>
</evidence>
<dbReference type="GO" id="GO:0016020">
    <property type="term" value="C:membrane"/>
    <property type="evidence" value="ECO:0007669"/>
    <property type="project" value="UniProtKB-SubCell"/>
</dbReference>
<proteinExistence type="inferred from homology"/>
<keyword evidence="7" id="KW-1185">Reference proteome</keyword>
<accession>A0AAD7UGS3</accession>
<dbReference type="InterPro" id="IPR023395">
    <property type="entry name" value="MCP_dom_sf"/>
</dbReference>
<evidence type="ECO:0000313" key="6">
    <source>
        <dbReference type="EMBL" id="KAJ8605163.1"/>
    </source>
</evidence>
<dbReference type="PANTHER" id="PTHR47567">
    <property type="entry name" value="MITOCHONDRIAL SUBSTRATE/SOLUTE CARRIER"/>
    <property type="match status" value="1"/>
</dbReference>
<gene>
    <name evidence="6" type="ORF">CTAYLR_000354</name>
</gene>
<comment type="similarity">
    <text evidence="5">Belongs to the mitochondrial carrier (TC 2.A.29) family.</text>
</comment>
<dbReference type="PANTHER" id="PTHR47567:SF1">
    <property type="entry name" value="NAD-DEPENDENT EPIMERASE_DEHYDRATASE DOMAIN-CONTAINING PROTEIN"/>
    <property type="match status" value="1"/>
</dbReference>
<dbReference type="Pfam" id="PF00153">
    <property type="entry name" value="Mito_carr"/>
    <property type="match status" value="2"/>
</dbReference>